<dbReference type="Pfam" id="PF04832">
    <property type="entry name" value="SOUL"/>
    <property type="match status" value="1"/>
</dbReference>
<feature type="compositionally biased region" description="Basic and acidic residues" evidence="2">
    <location>
        <begin position="172"/>
        <end position="182"/>
    </location>
</feature>
<reference evidence="4" key="2">
    <citation type="submission" date="2025-09" db="UniProtKB">
        <authorList>
            <consortium name="Ensembl"/>
        </authorList>
    </citation>
    <scope>IDENTIFICATION</scope>
</reference>
<evidence type="ECO:0000313" key="5">
    <source>
        <dbReference type="Proteomes" id="UP000694562"/>
    </source>
</evidence>
<protein>
    <submittedName>
        <fullName evidence="4">Heme binding protein 1</fullName>
    </submittedName>
</protein>
<feature type="region of interest" description="Disordered" evidence="2">
    <location>
        <begin position="164"/>
        <end position="190"/>
    </location>
</feature>
<dbReference type="Proteomes" id="UP000694562">
    <property type="component" value="Unplaced"/>
</dbReference>
<evidence type="ECO:0000256" key="1">
    <source>
        <dbReference type="ARBA" id="ARBA00009817"/>
    </source>
</evidence>
<reference evidence="4" key="1">
    <citation type="submission" date="2025-08" db="UniProtKB">
        <authorList>
            <consortium name="Ensembl"/>
        </authorList>
    </citation>
    <scope>IDENTIFICATION</scope>
</reference>
<feature type="signal peptide" evidence="3">
    <location>
        <begin position="1"/>
        <end position="47"/>
    </location>
</feature>
<organism evidence="4 5">
    <name type="scientific">Falco tinnunculus</name>
    <name type="common">Common kestrel</name>
    <dbReference type="NCBI Taxonomy" id="100819"/>
    <lineage>
        <taxon>Eukaryota</taxon>
        <taxon>Metazoa</taxon>
        <taxon>Chordata</taxon>
        <taxon>Craniata</taxon>
        <taxon>Vertebrata</taxon>
        <taxon>Euteleostomi</taxon>
        <taxon>Archelosauria</taxon>
        <taxon>Archosauria</taxon>
        <taxon>Dinosauria</taxon>
        <taxon>Saurischia</taxon>
        <taxon>Theropoda</taxon>
        <taxon>Coelurosauria</taxon>
        <taxon>Aves</taxon>
        <taxon>Neognathae</taxon>
        <taxon>Neoaves</taxon>
        <taxon>Telluraves</taxon>
        <taxon>Australaves</taxon>
        <taxon>Falconiformes</taxon>
        <taxon>Falconidae</taxon>
        <taxon>Falco</taxon>
    </lineage>
</organism>
<feature type="chain" id="PRO_5034235884" evidence="3">
    <location>
        <begin position="48"/>
        <end position="255"/>
    </location>
</feature>
<accession>A0A8C4UIR2</accession>
<feature type="compositionally biased region" description="Pro residues" evidence="2">
    <location>
        <begin position="54"/>
        <end position="73"/>
    </location>
</feature>
<dbReference type="InterPro" id="IPR006917">
    <property type="entry name" value="SOUL_heme-bd"/>
</dbReference>
<name>A0A8C4UIR2_FALTI</name>
<evidence type="ECO:0000256" key="2">
    <source>
        <dbReference type="SAM" id="MobiDB-lite"/>
    </source>
</evidence>
<feature type="region of interest" description="Disordered" evidence="2">
    <location>
        <begin position="54"/>
        <end position="129"/>
    </location>
</feature>
<dbReference type="Ensembl" id="ENSFTIT00000012158.1">
    <property type="protein sequence ID" value="ENSFTIP00000011657.1"/>
    <property type="gene ID" value="ENSFTIG00000007797.1"/>
</dbReference>
<dbReference type="SUPFAM" id="SSF55136">
    <property type="entry name" value="Probable bacterial effector-binding domain"/>
    <property type="match status" value="1"/>
</dbReference>
<dbReference type="InterPro" id="IPR011256">
    <property type="entry name" value="Reg_factor_effector_dom_sf"/>
</dbReference>
<dbReference type="AlphaFoldDB" id="A0A8C4UIR2"/>
<keyword evidence="3" id="KW-0732">Signal</keyword>
<dbReference type="Gene3D" id="3.20.80.10">
    <property type="entry name" value="Regulatory factor, effector binding domain"/>
    <property type="match status" value="1"/>
</dbReference>
<evidence type="ECO:0000313" key="4">
    <source>
        <dbReference type="Ensembl" id="ENSFTIP00000011657.1"/>
    </source>
</evidence>
<feature type="compositionally biased region" description="Basic and acidic residues" evidence="2">
    <location>
        <begin position="117"/>
        <end position="129"/>
    </location>
</feature>
<evidence type="ECO:0000256" key="3">
    <source>
        <dbReference type="SAM" id="SignalP"/>
    </source>
</evidence>
<keyword evidence="5" id="KW-1185">Reference proteome</keyword>
<sequence length="255" mass="27764">MLLHYFPLLFYFLQISSLPQMNTTCFRSLLLFTHLSVLRCFTPAAAALPLPPPAAAAPSPGRAPPAPAAPAPPPRRRWHLGAPWRRCGALQAAVPSPGPPTEPSGPRRSGAEPSAAETERGRAERGHAGHDQELLAEHGRDVALPGAEQRGKGAAQLRGEGVRGRAVCGRGGGREAVRRSLEGRGAQDPQVCRRNQRKGQFGGYAKEMDYVNYAAKLKSALGSEVAYRKDFYFCNGYDPPMKPYGRRNEVWFVKE</sequence>
<proteinExistence type="inferred from homology"/>
<comment type="similarity">
    <text evidence="1">Belongs to the HEBP family.</text>
</comment>